<keyword evidence="2" id="KW-0802">TPR repeat</keyword>
<feature type="chain" id="PRO_5039610018" description="Tetratricopeptide repeat protein" evidence="3">
    <location>
        <begin position="20"/>
        <end position="236"/>
    </location>
</feature>
<dbReference type="InterPro" id="IPR049039">
    <property type="entry name" value="RMD1-3_a_helical_rpt"/>
</dbReference>
<dbReference type="EMBL" id="WJKJ01000137">
    <property type="protein sequence ID" value="MBD3364402.1"/>
    <property type="molecule type" value="Genomic_DNA"/>
</dbReference>
<accession>A0A9D5K8N8</accession>
<dbReference type="PANTHER" id="PTHR44943:SF8">
    <property type="entry name" value="TPR REPEAT-CONTAINING PROTEIN MJ0263"/>
    <property type="match status" value="1"/>
</dbReference>
<dbReference type="Gene3D" id="1.25.40.10">
    <property type="entry name" value="Tetratricopeptide repeat domain"/>
    <property type="match status" value="1"/>
</dbReference>
<gene>
    <name evidence="4" type="ORF">GF359_04210</name>
</gene>
<evidence type="ECO:0008006" key="6">
    <source>
        <dbReference type="Google" id="ProtNLM"/>
    </source>
</evidence>
<feature type="signal peptide" evidence="3">
    <location>
        <begin position="1"/>
        <end position="19"/>
    </location>
</feature>
<sequence>MKVKLIATIMLLVQSVSLAVLESRLQKADYYYDNCHTDDSFLDEALTLCNQVLAEDSQDSEALWRIARIHMVSAEDKSTKSAKLEVLVTALEYADRARIADGTSADAHYWYGAVLGRLAQEKGLVNFLTQIKQMKQNFEQALKLDPDHSGALHAMGIWYAEASAYYAEWKDEAESYLTKALRSDPRYSATYITIARFMIREDRFSEARTALNTCISITNPTIPSEHHNYALPEARR</sequence>
<evidence type="ECO:0000313" key="5">
    <source>
        <dbReference type="Proteomes" id="UP000630660"/>
    </source>
</evidence>
<reference evidence="4" key="1">
    <citation type="submission" date="2019-11" db="EMBL/GenBank/DDBJ databases">
        <title>Microbial mats filling the niche in hypersaline microbial mats.</title>
        <authorList>
            <person name="Wong H.L."/>
            <person name="Macleod F.I."/>
            <person name="White R.A. III"/>
            <person name="Burns B.P."/>
        </authorList>
    </citation>
    <scope>NUCLEOTIDE SEQUENCE</scope>
    <source>
        <strain evidence="4">Bin_327</strain>
    </source>
</reference>
<evidence type="ECO:0000313" key="4">
    <source>
        <dbReference type="EMBL" id="MBD3364402.1"/>
    </source>
</evidence>
<feature type="non-terminal residue" evidence="4">
    <location>
        <position position="236"/>
    </location>
</feature>
<dbReference type="InterPro" id="IPR051685">
    <property type="entry name" value="Ycf3/AcsC/BcsC/TPR_MFPF"/>
</dbReference>
<dbReference type="PANTHER" id="PTHR44943">
    <property type="entry name" value="CELLULOSE SYNTHASE OPERON PROTEIN C"/>
    <property type="match status" value="1"/>
</dbReference>
<dbReference type="Pfam" id="PF21033">
    <property type="entry name" value="RMD1-3"/>
    <property type="match status" value="1"/>
</dbReference>
<dbReference type="AlphaFoldDB" id="A0A9D5K8N8"/>
<proteinExistence type="predicted"/>
<organism evidence="4 5">
    <name type="scientific">candidate division WOR-3 bacterium</name>
    <dbReference type="NCBI Taxonomy" id="2052148"/>
    <lineage>
        <taxon>Bacteria</taxon>
        <taxon>Bacteria division WOR-3</taxon>
    </lineage>
</organism>
<keyword evidence="3" id="KW-0732">Signal</keyword>
<dbReference type="Proteomes" id="UP000630660">
    <property type="component" value="Unassembled WGS sequence"/>
</dbReference>
<evidence type="ECO:0000256" key="2">
    <source>
        <dbReference type="ARBA" id="ARBA00022803"/>
    </source>
</evidence>
<dbReference type="SUPFAM" id="SSF48452">
    <property type="entry name" value="TPR-like"/>
    <property type="match status" value="1"/>
</dbReference>
<keyword evidence="1" id="KW-0677">Repeat</keyword>
<protein>
    <recommendedName>
        <fullName evidence="6">Tetratricopeptide repeat protein</fullName>
    </recommendedName>
</protein>
<dbReference type="InterPro" id="IPR011990">
    <property type="entry name" value="TPR-like_helical_dom_sf"/>
</dbReference>
<comment type="caution">
    <text evidence="4">The sequence shown here is derived from an EMBL/GenBank/DDBJ whole genome shotgun (WGS) entry which is preliminary data.</text>
</comment>
<evidence type="ECO:0000256" key="3">
    <source>
        <dbReference type="SAM" id="SignalP"/>
    </source>
</evidence>
<evidence type="ECO:0000256" key="1">
    <source>
        <dbReference type="ARBA" id="ARBA00022737"/>
    </source>
</evidence>
<name>A0A9D5K8N8_UNCW3</name>